<dbReference type="AlphaFoldDB" id="A0A9N9EPV0"/>
<feature type="non-terminal residue" evidence="2">
    <location>
        <position position="207"/>
    </location>
</feature>
<dbReference type="EMBL" id="CAJVPL010010180">
    <property type="protein sequence ID" value="CAG8680438.1"/>
    <property type="molecule type" value="Genomic_DNA"/>
</dbReference>
<comment type="caution">
    <text evidence="2">The sequence shown here is derived from an EMBL/GenBank/DDBJ whole genome shotgun (WGS) entry which is preliminary data.</text>
</comment>
<keyword evidence="3" id="KW-1185">Reference proteome</keyword>
<dbReference type="Proteomes" id="UP000789831">
    <property type="component" value="Unassembled WGS sequence"/>
</dbReference>
<dbReference type="OrthoDB" id="2432000at2759"/>
<accession>A0A9N9EPV0</accession>
<dbReference type="CDD" id="cd22744">
    <property type="entry name" value="OTU"/>
    <property type="match status" value="1"/>
</dbReference>
<dbReference type="PROSITE" id="PS50802">
    <property type="entry name" value="OTU"/>
    <property type="match status" value="1"/>
</dbReference>
<dbReference type="InterPro" id="IPR003323">
    <property type="entry name" value="OTU_dom"/>
</dbReference>
<evidence type="ECO:0000313" key="3">
    <source>
        <dbReference type="Proteomes" id="UP000789831"/>
    </source>
</evidence>
<name>A0A9N9EPV0_9GLOM</name>
<dbReference type="Gene3D" id="3.90.70.80">
    <property type="match status" value="1"/>
</dbReference>
<organism evidence="2 3">
    <name type="scientific">Ambispora gerdemannii</name>
    <dbReference type="NCBI Taxonomy" id="144530"/>
    <lineage>
        <taxon>Eukaryota</taxon>
        <taxon>Fungi</taxon>
        <taxon>Fungi incertae sedis</taxon>
        <taxon>Mucoromycota</taxon>
        <taxon>Glomeromycotina</taxon>
        <taxon>Glomeromycetes</taxon>
        <taxon>Archaeosporales</taxon>
        <taxon>Ambisporaceae</taxon>
        <taxon>Ambispora</taxon>
    </lineage>
</organism>
<gene>
    <name evidence="2" type="ORF">AGERDE_LOCUS12650</name>
</gene>
<feature type="non-terminal residue" evidence="2">
    <location>
        <position position="1"/>
    </location>
</feature>
<feature type="domain" description="OTU" evidence="1">
    <location>
        <begin position="123"/>
        <end position="207"/>
    </location>
</feature>
<reference evidence="2" key="1">
    <citation type="submission" date="2021-06" db="EMBL/GenBank/DDBJ databases">
        <authorList>
            <person name="Kallberg Y."/>
            <person name="Tangrot J."/>
            <person name="Rosling A."/>
        </authorList>
    </citation>
    <scope>NUCLEOTIDE SEQUENCE</scope>
    <source>
        <strain evidence="2">MT106</strain>
    </source>
</reference>
<protein>
    <submittedName>
        <fullName evidence="2">5373_t:CDS:1</fullName>
    </submittedName>
</protein>
<proteinExistence type="predicted"/>
<evidence type="ECO:0000259" key="1">
    <source>
        <dbReference type="PROSITE" id="PS50802"/>
    </source>
</evidence>
<sequence length="207" mass="23872">HDSVPLLSSLSLSTDIVINKALYKLEEKYESLNDCGSKVTFLQKIEALAAEKNVVPKAPLRITPKGQPTSTKRNSLLSELQDKAATKKRNIKKPMPELMKSLQKSPQLLYHDQISTYMHKYIKEVINVDGDGNCGYRILAVCLERNKSEWSEMKKELREELNKREQFYQSLFLVNGDYAVIIREISWMNSPCTFEYWIRMPLIGDVI</sequence>
<evidence type="ECO:0000313" key="2">
    <source>
        <dbReference type="EMBL" id="CAG8680438.1"/>
    </source>
</evidence>